<dbReference type="Gene3D" id="1.25.40.20">
    <property type="entry name" value="Ankyrin repeat-containing domain"/>
    <property type="match status" value="2"/>
</dbReference>
<dbReference type="Pfam" id="PF00023">
    <property type="entry name" value="Ank"/>
    <property type="match status" value="2"/>
</dbReference>
<dbReference type="OrthoDB" id="2792537at2759"/>
<dbReference type="EMBL" id="MLYV02000601">
    <property type="protein sequence ID" value="PSR82006.1"/>
    <property type="molecule type" value="Genomic_DNA"/>
</dbReference>
<dbReference type="PROSITE" id="PS50088">
    <property type="entry name" value="ANK_REPEAT"/>
    <property type="match status" value="2"/>
</dbReference>
<evidence type="ECO:0000256" key="1">
    <source>
        <dbReference type="ARBA" id="ARBA00022737"/>
    </source>
</evidence>
<dbReference type="AlphaFoldDB" id="A0A2R6P054"/>
<name>A0A2R6P054_9APHY</name>
<dbReference type="Proteomes" id="UP000186601">
    <property type="component" value="Unassembled WGS sequence"/>
</dbReference>
<dbReference type="SUPFAM" id="SSF48403">
    <property type="entry name" value="Ankyrin repeat"/>
    <property type="match status" value="1"/>
</dbReference>
<gene>
    <name evidence="4" type="ORF">PHLCEN_2v6181</name>
</gene>
<sequence>MPMPRTGPIADTLRSPYWSSTAERITRVASLIIEQHADVNLGQFGRTPLSLATEIGNWKLVELLLRHGAHRPPIANLSFATLTDKSLYLALVKKVKPTTPRPPQPCPCWSGQLLSKCHGQNSQPYPADFLCRCGRHKTYRNCCAKRAFKMEEEWDQDNECISTVEVRKLSVPEVPVEFAEDFDAGGQVFREGLAQIQSDPELCREMLEKLAATKAKFFGDALGDEVDPAYAFASNSNDFFPRPWAGQISKQECKIRMDEWNKAVDQYIALGKDKRAKSQIELEAKIEMSGGPLYRCCEASDCPRVEGRDVEKMKCCSACKLLQIFPNRAYEMMDALMQQYPTQIEHQGHPFLPTHLLDSFDSDPPLSSWVSIIHTKSLEKFRFEVIAQRIHCNAGIQTSAVECPPLIASRVPKEITESLYRFRSGDGKTFLHLAATSGDVPLAYEIIRMGADVDFKDKEGVTPLFLASEQFVFLDIAIEFAKGVTPCRPD</sequence>
<dbReference type="SMART" id="SM00248">
    <property type="entry name" value="ANK"/>
    <property type="match status" value="2"/>
</dbReference>
<accession>A0A2R6P054</accession>
<dbReference type="PANTHER" id="PTHR24171">
    <property type="entry name" value="ANKYRIN REPEAT DOMAIN-CONTAINING PROTEIN 39-RELATED"/>
    <property type="match status" value="1"/>
</dbReference>
<dbReference type="STRING" id="98765.A0A2R6P054"/>
<evidence type="ECO:0000256" key="2">
    <source>
        <dbReference type="ARBA" id="ARBA00023043"/>
    </source>
</evidence>
<keyword evidence="1" id="KW-0677">Repeat</keyword>
<evidence type="ECO:0000256" key="3">
    <source>
        <dbReference type="PROSITE-ProRule" id="PRU00023"/>
    </source>
</evidence>
<feature type="repeat" description="ANK" evidence="3">
    <location>
        <begin position="44"/>
        <end position="69"/>
    </location>
</feature>
<evidence type="ECO:0000313" key="5">
    <source>
        <dbReference type="Proteomes" id="UP000186601"/>
    </source>
</evidence>
<reference evidence="4 5" key="1">
    <citation type="submission" date="2018-02" db="EMBL/GenBank/DDBJ databases">
        <title>Genome sequence of the basidiomycete white-rot fungus Phlebia centrifuga.</title>
        <authorList>
            <person name="Granchi Z."/>
            <person name="Peng M."/>
            <person name="de Vries R.P."/>
            <person name="Hilden K."/>
            <person name="Makela M.R."/>
            <person name="Grigoriev I."/>
            <person name="Riley R."/>
        </authorList>
    </citation>
    <scope>NUCLEOTIDE SEQUENCE [LARGE SCALE GENOMIC DNA]</scope>
    <source>
        <strain evidence="4 5">FBCC195</strain>
    </source>
</reference>
<dbReference type="InterPro" id="IPR036770">
    <property type="entry name" value="Ankyrin_rpt-contain_sf"/>
</dbReference>
<organism evidence="4 5">
    <name type="scientific">Hermanssonia centrifuga</name>
    <dbReference type="NCBI Taxonomy" id="98765"/>
    <lineage>
        <taxon>Eukaryota</taxon>
        <taxon>Fungi</taxon>
        <taxon>Dikarya</taxon>
        <taxon>Basidiomycota</taxon>
        <taxon>Agaricomycotina</taxon>
        <taxon>Agaricomycetes</taxon>
        <taxon>Polyporales</taxon>
        <taxon>Meruliaceae</taxon>
        <taxon>Hermanssonia</taxon>
    </lineage>
</organism>
<feature type="repeat" description="ANK" evidence="3">
    <location>
        <begin position="426"/>
        <end position="458"/>
    </location>
</feature>
<dbReference type="InterPro" id="IPR002110">
    <property type="entry name" value="Ankyrin_rpt"/>
</dbReference>
<dbReference type="PANTHER" id="PTHR24171:SF9">
    <property type="entry name" value="ANKYRIN REPEAT DOMAIN-CONTAINING PROTEIN 39"/>
    <property type="match status" value="1"/>
</dbReference>
<keyword evidence="5" id="KW-1185">Reference proteome</keyword>
<evidence type="ECO:0000313" key="4">
    <source>
        <dbReference type="EMBL" id="PSR82006.1"/>
    </source>
</evidence>
<proteinExistence type="predicted"/>
<comment type="caution">
    <text evidence="4">The sequence shown here is derived from an EMBL/GenBank/DDBJ whole genome shotgun (WGS) entry which is preliminary data.</text>
</comment>
<dbReference type="PROSITE" id="PS50297">
    <property type="entry name" value="ANK_REP_REGION"/>
    <property type="match status" value="2"/>
</dbReference>
<protein>
    <submittedName>
        <fullName evidence="4">Uncharacterized protein</fullName>
    </submittedName>
</protein>
<keyword evidence="2 3" id="KW-0040">ANK repeat</keyword>